<dbReference type="KEGG" id="gai:IMCC3135_03105"/>
<evidence type="ECO:0000259" key="1">
    <source>
        <dbReference type="Pfam" id="PF13672"/>
    </source>
</evidence>
<protein>
    <recommendedName>
        <fullName evidence="1">PPM-type phosphatase domain-containing protein</fullName>
    </recommendedName>
</protein>
<accession>A0A2Z2NUF7</accession>
<dbReference type="Gene3D" id="3.60.40.10">
    <property type="entry name" value="PPM-type phosphatase domain"/>
    <property type="match status" value="1"/>
</dbReference>
<dbReference type="SUPFAM" id="SSF81606">
    <property type="entry name" value="PP2C-like"/>
    <property type="match status" value="1"/>
</dbReference>
<dbReference type="AlphaFoldDB" id="A0A2Z2NUF7"/>
<name>A0A2Z2NUF7_9GAMM</name>
<reference evidence="2 3" key="1">
    <citation type="submission" date="2016-12" db="EMBL/GenBank/DDBJ databases">
        <authorList>
            <person name="Song W.-J."/>
            <person name="Kurnit D.M."/>
        </authorList>
    </citation>
    <scope>NUCLEOTIDE SEQUENCE [LARGE SCALE GENOMIC DNA]</scope>
    <source>
        <strain evidence="2 3">IMCC3135</strain>
    </source>
</reference>
<dbReference type="EMBL" id="CP018632">
    <property type="protein sequence ID" value="ASJ70734.1"/>
    <property type="molecule type" value="Genomic_DNA"/>
</dbReference>
<feature type="domain" description="PPM-type phosphatase" evidence="1">
    <location>
        <begin position="170"/>
        <end position="401"/>
    </location>
</feature>
<keyword evidence="3" id="KW-1185">Reference proteome</keyword>
<evidence type="ECO:0000313" key="3">
    <source>
        <dbReference type="Proteomes" id="UP000250079"/>
    </source>
</evidence>
<sequence>MALISDEDAGEQIPGELPDAQIALPCELEAEEDDALIIGPGGIPKTGLESSQPDPDRVNLKNGKAHQSYQTSIEGYSNIAVKDNGGAALEISPEGEVSGEAMVAGEYTLILEALKAGRPVAIRARLSIIADPRDLWKAIASDQQAPNAKVDEASDYCRSAEAFIVAASKRGRSHAQVGSYRDDDFSIRADTETGWHILIVADGAGSAELSREGSRIACEVVLAALPVLLAEKVDPRLQSVVEGYADDPESWALMVREELLKPVLPEAALEAARAIELEAAETDREPQEFSTTLVIAISKKVSDRWFTASFSVGDGGVAIFDVDKNEVAVICRPDSGEYAGQTRFLACSEFDDANDLMGRIFVDLRENFTVLAAMTDGVTDAKFPTDAALENSQIWSEFWAEDISKEVDLQSNNPAIQEQMLSWLDFWSRGNHDDRTIALMLPEQAVNECD</sequence>
<proteinExistence type="predicted"/>
<dbReference type="Pfam" id="PF13672">
    <property type="entry name" value="PP2C_2"/>
    <property type="match status" value="1"/>
</dbReference>
<organism evidence="2 3">
    <name type="scientific">Granulosicoccus antarcticus IMCC3135</name>
    <dbReference type="NCBI Taxonomy" id="1192854"/>
    <lineage>
        <taxon>Bacteria</taxon>
        <taxon>Pseudomonadati</taxon>
        <taxon>Pseudomonadota</taxon>
        <taxon>Gammaproteobacteria</taxon>
        <taxon>Chromatiales</taxon>
        <taxon>Granulosicoccaceae</taxon>
        <taxon>Granulosicoccus</taxon>
    </lineage>
</organism>
<evidence type="ECO:0000313" key="2">
    <source>
        <dbReference type="EMBL" id="ASJ70734.1"/>
    </source>
</evidence>
<dbReference type="InterPro" id="IPR001932">
    <property type="entry name" value="PPM-type_phosphatase-like_dom"/>
</dbReference>
<dbReference type="Proteomes" id="UP000250079">
    <property type="component" value="Chromosome"/>
</dbReference>
<gene>
    <name evidence="2" type="ORF">IMCC3135_03105</name>
</gene>
<dbReference type="InterPro" id="IPR036457">
    <property type="entry name" value="PPM-type-like_dom_sf"/>
</dbReference>